<gene>
    <name evidence="2" type="ORF">SSLN_LOCUS18021</name>
</gene>
<feature type="compositionally biased region" description="Low complexity" evidence="1">
    <location>
        <begin position="49"/>
        <end position="67"/>
    </location>
</feature>
<dbReference type="WBParaSite" id="SSLN_0001870201-mRNA-1">
    <property type="protein sequence ID" value="SSLN_0001870201-mRNA-1"/>
    <property type="gene ID" value="SSLN_0001870201"/>
</dbReference>
<dbReference type="EMBL" id="UYSU01043529">
    <property type="protein sequence ID" value="VDM04407.1"/>
    <property type="molecule type" value="Genomic_DNA"/>
</dbReference>
<protein>
    <submittedName>
        <fullName evidence="2 4">Uncharacterized protein</fullName>
    </submittedName>
</protein>
<reference evidence="2 3" key="2">
    <citation type="submission" date="2018-11" db="EMBL/GenBank/DDBJ databases">
        <authorList>
            <consortium name="Pathogen Informatics"/>
        </authorList>
    </citation>
    <scope>NUCLEOTIDE SEQUENCE [LARGE SCALE GENOMIC DNA]</scope>
    <source>
        <strain evidence="2 3">NST_G2</strain>
    </source>
</reference>
<evidence type="ECO:0000313" key="3">
    <source>
        <dbReference type="Proteomes" id="UP000275846"/>
    </source>
</evidence>
<dbReference type="AlphaFoldDB" id="A0A183TNH3"/>
<feature type="region of interest" description="Disordered" evidence="1">
    <location>
        <begin position="49"/>
        <end position="75"/>
    </location>
</feature>
<evidence type="ECO:0000313" key="4">
    <source>
        <dbReference type="WBParaSite" id="SSLN_0001870201-mRNA-1"/>
    </source>
</evidence>
<reference evidence="4" key="1">
    <citation type="submission" date="2016-06" db="UniProtKB">
        <authorList>
            <consortium name="WormBaseParasite"/>
        </authorList>
    </citation>
    <scope>IDENTIFICATION</scope>
</reference>
<sequence>MVDEEEGGGGVIFATPGSGAFPALENEVENRWFPQYGLHAILSSTLSLLSSQPRPSPATPDASAPARISGEGTGVPKRLYVQTEHARKDAGASLWSLHTVRVGTPFSAPSD</sequence>
<organism evidence="4">
    <name type="scientific">Schistocephalus solidus</name>
    <name type="common">Tapeworm</name>
    <dbReference type="NCBI Taxonomy" id="70667"/>
    <lineage>
        <taxon>Eukaryota</taxon>
        <taxon>Metazoa</taxon>
        <taxon>Spiralia</taxon>
        <taxon>Lophotrochozoa</taxon>
        <taxon>Platyhelminthes</taxon>
        <taxon>Cestoda</taxon>
        <taxon>Eucestoda</taxon>
        <taxon>Diphyllobothriidea</taxon>
        <taxon>Diphyllobothriidae</taxon>
        <taxon>Schistocephalus</taxon>
    </lineage>
</organism>
<evidence type="ECO:0000313" key="2">
    <source>
        <dbReference type="EMBL" id="VDM04407.1"/>
    </source>
</evidence>
<keyword evidence="3" id="KW-1185">Reference proteome</keyword>
<name>A0A183TNH3_SCHSO</name>
<accession>A0A183TNH3</accession>
<dbReference type="Proteomes" id="UP000275846">
    <property type="component" value="Unassembled WGS sequence"/>
</dbReference>
<evidence type="ECO:0000256" key="1">
    <source>
        <dbReference type="SAM" id="MobiDB-lite"/>
    </source>
</evidence>
<proteinExistence type="predicted"/>